<dbReference type="SUPFAM" id="SSF51735">
    <property type="entry name" value="NAD(P)-binding Rossmann-fold domains"/>
    <property type="match status" value="1"/>
</dbReference>
<dbReference type="Pfam" id="PF00106">
    <property type="entry name" value="adh_short"/>
    <property type="match status" value="1"/>
</dbReference>
<sequence length="158" mass="17298">MILLLLALVLVLIVFVKFVRADGDFTLLSKGKPKRQDIQDKVFWITGASRGIGEVLATQLAALGAKLIISARTEAELQRVKTQLVGTGKHASDGVKILPLDLASGEDALREAVKAAHSFFPDSGVDYMIHNAAYERPVSHNSLHFTYSSNNIYCVYKL</sequence>
<dbReference type="PANTHER" id="PTHR45274:SF2">
    <property type="entry name" value="NAD(P)-BINDING ROSSMANN-FOLD SUPERFAMILY PROTEIN"/>
    <property type="match status" value="1"/>
</dbReference>
<dbReference type="InterPro" id="IPR002347">
    <property type="entry name" value="SDR_fam"/>
</dbReference>
<evidence type="ECO:0000313" key="2">
    <source>
        <dbReference type="EMBL" id="KAF5206060.1"/>
    </source>
</evidence>
<comment type="caution">
    <text evidence="2">The sequence shown here is derived from an EMBL/GenBank/DDBJ whole genome shotgun (WGS) entry which is preliminary data.</text>
</comment>
<organism evidence="2 3">
    <name type="scientific">Thalictrum thalictroides</name>
    <name type="common">Rue-anemone</name>
    <name type="synonym">Anemone thalictroides</name>
    <dbReference type="NCBI Taxonomy" id="46969"/>
    <lineage>
        <taxon>Eukaryota</taxon>
        <taxon>Viridiplantae</taxon>
        <taxon>Streptophyta</taxon>
        <taxon>Embryophyta</taxon>
        <taxon>Tracheophyta</taxon>
        <taxon>Spermatophyta</taxon>
        <taxon>Magnoliopsida</taxon>
        <taxon>Ranunculales</taxon>
        <taxon>Ranunculaceae</taxon>
        <taxon>Thalictroideae</taxon>
        <taxon>Thalictrum</taxon>
    </lineage>
</organism>
<feature type="signal peptide" evidence="1">
    <location>
        <begin position="1"/>
        <end position="21"/>
    </location>
</feature>
<keyword evidence="1" id="KW-0732">Signal</keyword>
<evidence type="ECO:0000313" key="3">
    <source>
        <dbReference type="Proteomes" id="UP000554482"/>
    </source>
</evidence>
<dbReference type="GO" id="GO:0016020">
    <property type="term" value="C:membrane"/>
    <property type="evidence" value="ECO:0007669"/>
    <property type="project" value="TreeGrafter"/>
</dbReference>
<evidence type="ECO:0000256" key="1">
    <source>
        <dbReference type="SAM" id="SignalP"/>
    </source>
</evidence>
<dbReference type="InterPro" id="IPR036291">
    <property type="entry name" value="NAD(P)-bd_dom_sf"/>
</dbReference>
<dbReference type="AlphaFoldDB" id="A0A7J6XC73"/>
<dbReference type="OrthoDB" id="1701669at2759"/>
<feature type="chain" id="PRO_5029731730" evidence="1">
    <location>
        <begin position="22"/>
        <end position="158"/>
    </location>
</feature>
<dbReference type="Gene3D" id="3.40.50.720">
    <property type="entry name" value="NAD(P)-binding Rossmann-like Domain"/>
    <property type="match status" value="1"/>
</dbReference>
<dbReference type="EMBL" id="JABWDY010003293">
    <property type="protein sequence ID" value="KAF5206060.1"/>
    <property type="molecule type" value="Genomic_DNA"/>
</dbReference>
<accession>A0A7J6XC73</accession>
<protein>
    <submittedName>
        <fullName evidence="2">Dehydrogenase/reductase SDR family member</fullName>
    </submittedName>
</protein>
<gene>
    <name evidence="2" type="ORF">FRX31_004356</name>
</gene>
<dbReference type="Proteomes" id="UP000554482">
    <property type="component" value="Unassembled WGS sequence"/>
</dbReference>
<reference evidence="2 3" key="1">
    <citation type="submission" date="2020-06" db="EMBL/GenBank/DDBJ databases">
        <title>Transcriptomic and genomic resources for Thalictrum thalictroides and T. hernandezii: Facilitating candidate gene discovery in an emerging model plant lineage.</title>
        <authorList>
            <person name="Arias T."/>
            <person name="Riano-Pachon D.M."/>
            <person name="Di Stilio V.S."/>
        </authorList>
    </citation>
    <scope>NUCLEOTIDE SEQUENCE [LARGE SCALE GENOMIC DNA]</scope>
    <source>
        <strain evidence="3">cv. WT478/WT964</strain>
        <tissue evidence="2">Leaves</tissue>
    </source>
</reference>
<proteinExistence type="predicted"/>
<name>A0A7J6XC73_THATH</name>
<dbReference type="PANTHER" id="PTHR45274">
    <property type="entry name" value="NAD(P)-BINDING ROSSMANN-FOLD SUPERFAMILY PROTEIN"/>
    <property type="match status" value="1"/>
</dbReference>
<keyword evidence="3" id="KW-1185">Reference proteome</keyword>